<sequence>MNLDHPSPQTRQGGGLRIQISGGRGMEQDAALLLIAHCLNQAGFRTHCLEDGLPMDLPPEFVKRWGEDLLARSATNTLVTLSIHDNGAAR</sequence>
<dbReference type="RefSeq" id="WP_004421839.1">
    <property type="nucleotide sequence ID" value="NZ_AJMR01000170.1"/>
</dbReference>
<dbReference type="KEGG" id="pfuw:KF707C_26780"/>
<evidence type="ECO:0000256" key="1">
    <source>
        <dbReference type="SAM" id="MobiDB-lite"/>
    </source>
</evidence>
<name>A0AAD1FFI3_METFU</name>
<proteinExistence type="predicted"/>
<feature type="region of interest" description="Disordered" evidence="1">
    <location>
        <begin position="1"/>
        <end position="20"/>
    </location>
</feature>
<gene>
    <name evidence="2" type="ORF">KF707C_26780</name>
</gene>
<keyword evidence="3" id="KW-1185">Reference proteome</keyword>
<reference evidence="3" key="1">
    <citation type="submission" date="2015-05" db="EMBL/GenBank/DDBJ databases">
        <title>Draft genome sequencing of a biphenyl-degrading bacterium, Pseudomonas balearica KF707 (=NBRC110670).</title>
        <authorList>
            <person name="Kimura N."/>
            <person name="Hirose J."/>
            <person name="Watanabe T."/>
            <person name="Suenaga H."/>
            <person name="Fujihara H."/>
            <person name="Noguchi M."/>
            <person name="Hashimoto M."/>
            <person name="Shimodaira J."/>
            <person name="Tsuchikane K."/>
            <person name="Hosoyama A."/>
            <person name="Yamazoe A."/>
            <person name="Fujita N."/>
            <person name="Furukawa K."/>
        </authorList>
    </citation>
    <scope>NUCLEOTIDE SEQUENCE [LARGE SCALE GENOMIC DNA]</scope>
    <source>
        <strain evidence="3">DSM 10086 / NBRC 110670 / KF707</strain>
    </source>
</reference>
<organism evidence="2 3">
    <name type="scientific">Metapseudomonas furukawaii</name>
    <name type="common">Pseudomonas furukawaii</name>
    <dbReference type="NCBI Taxonomy" id="1149133"/>
    <lineage>
        <taxon>Bacteria</taxon>
        <taxon>Pseudomonadati</taxon>
        <taxon>Pseudomonadota</taxon>
        <taxon>Gammaproteobacteria</taxon>
        <taxon>Pseudomonadales</taxon>
        <taxon>Pseudomonadaceae</taxon>
        <taxon>Metapseudomonas</taxon>
    </lineage>
</organism>
<reference evidence="2 3" key="2">
    <citation type="journal article" date="2017" name="Int. J. Syst. Evol. Microbiol.">
        <title>Pseudomonas furukawaii sp. nov., a polychlorinated biphenyl-degrading bacterium isolated from biphenyl-contaminated soil in Japan.</title>
        <authorList>
            <person name="Kimura N."/>
            <person name="Watanabe T."/>
            <person name="Suenaga H."/>
            <person name="Fujihara H."/>
            <person name="Futagami T."/>
            <person name="Goto M."/>
            <person name="Hanada S."/>
            <person name="Hirose J."/>
        </authorList>
    </citation>
    <scope>NUCLEOTIDE SEQUENCE [LARGE SCALE GENOMIC DNA]</scope>
    <source>
        <strain evidence="3">DSM 10086 / NBRC 110670 / KF707</strain>
    </source>
</reference>
<dbReference type="EMBL" id="AP014862">
    <property type="protein sequence ID" value="BAU74366.1"/>
    <property type="molecule type" value="Genomic_DNA"/>
</dbReference>
<dbReference type="Proteomes" id="UP000218554">
    <property type="component" value="Chromosome"/>
</dbReference>
<evidence type="ECO:0000313" key="2">
    <source>
        <dbReference type="EMBL" id="BAU74366.1"/>
    </source>
</evidence>
<protein>
    <submittedName>
        <fullName evidence="2">Uncharacterized protein</fullName>
    </submittedName>
</protein>
<dbReference type="AlphaFoldDB" id="A0AAD1FFI3"/>
<evidence type="ECO:0000313" key="3">
    <source>
        <dbReference type="Proteomes" id="UP000218554"/>
    </source>
</evidence>
<accession>A0AAD1FFI3</accession>